<keyword evidence="4" id="KW-1185">Reference proteome</keyword>
<dbReference type="InterPro" id="IPR013766">
    <property type="entry name" value="Thioredoxin_domain"/>
</dbReference>
<dbReference type="InterPro" id="IPR036249">
    <property type="entry name" value="Thioredoxin-like_sf"/>
</dbReference>
<proteinExistence type="predicted"/>
<dbReference type="GO" id="GO:0016491">
    <property type="term" value="F:oxidoreductase activity"/>
    <property type="evidence" value="ECO:0007669"/>
    <property type="project" value="InterPro"/>
</dbReference>
<dbReference type="PROSITE" id="PS51352">
    <property type="entry name" value="THIOREDOXIN_2"/>
    <property type="match status" value="1"/>
</dbReference>
<evidence type="ECO:0000256" key="1">
    <source>
        <dbReference type="SAM" id="MobiDB-lite"/>
    </source>
</evidence>
<dbReference type="AlphaFoldDB" id="A0A2S9WXZ6"/>
<feature type="domain" description="Thioredoxin" evidence="2">
    <location>
        <begin position="40"/>
        <end position="197"/>
    </location>
</feature>
<dbReference type="Pfam" id="PF00578">
    <property type="entry name" value="AhpC-TSA"/>
    <property type="match status" value="1"/>
</dbReference>
<dbReference type="Proteomes" id="UP000239532">
    <property type="component" value="Unassembled WGS sequence"/>
</dbReference>
<dbReference type="PANTHER" id="PTHR43640:SF1">
    <property type="entry name" value="THIOREDOXIN-DEPENDENT PEROXIREDOXIN"/>
    <property type="match status" value="1"/>
</dbReference>
<comment type="caution">
    <text evidence="3">The sequence shown here is derived from an EMBL/GenBank/DDBJ whole genome shotgun (WGS) entry which is preliminary data.</text>
</comment>
<dbReference type="InterPro" id="IPR047262">
    <property type="entry name" value="PRX-like1"/>
</dbReference>
<dbReference type="PANTHER" id="PTHR43640">
    <property type="entry name" value="OS07G0260300 PROTEIN"/>
    <property type="match status" value="1"/>
</dbReference>
<reference evidence="3 4" key="1">
    <citation type="submission" date="2016-11" db="EMBL/GenBank/DDBJ databases">
        <title>Trade-off between light-utilization and light-protection in marine flavobacteria.</title>
        <authorList>
            <person name="Kumagai Y."/>
        </authorList>
    </citation>
    <scope>NUCLEOTIDE SEQUENCE [LARGE SCALE GENOMIC DNA]</scope>
    <source>
        <strain evidence="3 4">JCM 17109</strain>
    </source>
</reference>
<name>A0A2S9WXZ6_9FLAO</name>
<sequence>MDYTSSDQLYADNPEKDRDTEVVDEDPNYEIDQVEELAGYQIGDVATDFKLKNIDGTYKSLSDYPKAQGFIVIFTCNHCPYSKAYEDRIIAIDKEYKKKGYPVIAINPNNPELYPEDSFENMKKRAREKGFTFPYLFDEKQDIYPQYGATKTPHVFLLKKESDKNVVRYIGAIDDNHKDASAVKNHFLRDALDALLNNREIEPKTTVAIGCSIKK</sequence>
<dbReference type="SUPFAM" id="SSF52833">
    <property type="entry name" value="Thioredoxin-like"/>
    <property type="match status" value="1"/>
</dbReference>
<dbReference type="EMBL" id="MQUC01000003">
    <property type="protein sequence ID" value="PRP68348.1"/>
    <property type="molecule type" value="Genomic_DNA"/>
</dbReference>
<feature type="region of interest" description="Disordered" evidence="1">
    <location>
        <begin position="1"/>
        <end position="25"/>
    </location>
</feature>
<evidence type="ECO:0000313" key="3">
    <source>
        <dbReference type="EMBL" id="PRP68348.1"/>
    </source>
</evidence>
<organism evidence="3 4">
    <name type="scientific">Nonlabens agnitus</name>
    <dbReference type="NCBI Taxonomy" id="870484"/>
    <lineage>
        <taxon>Bacteria</taxon>
        <taxon>Pseudomonadati</taxon>
        <taxon>Bacteroidota</taxon>
        <taxon>Flavobacteriia</taxon>
        <taxon>Flavobacteriales</taxon>
        <taxon>Flavobacteriaceae</taxon>
        <taxon>Nonlabens</taxon>
    </lineage>
</organism>
<dbReference type="Gene3D" id="3.40.30.10">
    <property type="entry name" value="Glutaredoxin"/>
    <property type="match status" value="1"/>
</dbReference>
<accession>A0A2S9WXZ6</accession>
<dbReference type="GO" id="GO:0016209">
    <property type="term" value="F:antioxidant activity"/>
    <property type="evidence" value="ECO:0007669"/>
    <property type="project" value="InterPro"/>
</dbReference>
<evidence type="ECO:0000259" key="2">
    <source>
        <dbReference type="PROSITE" id="PS51352"/>
    </source>
</evidence>
<protein>
    <submittedName>
        <fullName evidence="3">Thioredoxin family protein</fullName>
    </submittedName>
</protein>
<evidence type="ECO:0000313" key="4">
    <source>
        <dbReference type="Proteomes" id="UP000239532"/>
    </source>
</evidence>
<gene>
    <name evidence="3" type="ORF">BST86_08670</name>
</gene>
<dbReference type="CDD" id="cd02969">
    <property type="entry name" value="PRX_like1"/>
    <property type="match status" value="1"/>
</dbReference>
<dbReference type="InterPro" id="IPR000866">
    <property type="entry name" value="AhpC/TSA"/>
</dbReference>